<keyword evidence="4" id="KW-1185">Reference proteome</keyword>
<organism evidence="3 4">
    <name type="scientific">Ruicaihuangia caeni</name>
    <dbReference type="NCBI Taxonomy" id="3042517"/>
    <lineage>
        <taxon>Bacteria</taxon>
        <taxon>Bacillati</taxon>
        <taxon>Actinomycetota</taxon>
        <taxon>Actinomycetes</taxon>
        <taxon>Micrococcales</taxon>
        <taxon>Microbacteriaceae</taxon>
        <taxon>Ruicaihuangia</taxon>
    </lineage>
</organism>
<dbReference type="EMBL" id="JASATX010000001">
    <property type="protein sequence ID" value="MDI2097445.1"/>
    <property type="molecule type" value="Genomic_DNA"/>
</dbReference>
<feature type="compositionally biased region" description="Basic and acidic residues" evidence="1">
    <location>
        <begin position="1"/>
        <end position="21"/>
    </location>
</feature>
<dbReference type="Proteomes" id="UP001321506">
    <property type="component" value="Unassembled WGS sequence"/>
</dbReference>
<reference evidence="3 4" key="1">
    <citation type="submission" date="2023-04" db="EMBL/GenBank/DDBJ databases">
        <title>Klugiella caeni sp. nov. isolated from the sludge of biochemical tank.</title>
        <authorList>
            <person name="Geng K."/>
        </authorList>
    </citation>
    <scope>NUCLEOTIDE SEQUENCE [LARGE SCALE GENOMIC DNA]</scope>
    <source>
        <strain evidence="3 4">YN-L-19</strain>
    </source>
</reference>
<feature type="transmembrane region" description="Helical" evidence="2">
    <location>
        <begin position="65"/>
        <end position="87"/>
    </location>
</feature>
<sequence>MTDDTSTDRSTGDPGKRHGADEAPPSIDESTIRAGLHDLASLADGSTLDSSDIARRARARRRPRLVAMTAVCSLALLGVGTVGVQALQQWNGSSTVTDSAAPLATDHGHGEAEMSNGATGAHPAPDDGSAEGASGDASVPAPLRCGDPAPAASATAPVTVAVEAPQAAPGANAVEADVTITNTSSSRITGWTAPLPTLVITDGARVLWHTHGAMIALAVEVDLAPGASHTFTGVFDAVSCTSDEALESGDTAPLSPGGYELMASVDLTLEDGGAIHAVSAPVSLTVG</sequence>
<evidence type="ECO:0000256" key="2">
    <source>
        <dbReference type="SAM" id="Phobius"/>
    </source>
</evidence>
<proteinExistence type="predicted"/>
<keyword evidence="2" id="KW-0812">Transmembrane</keyword>
<name>A0AAW6T0T8_9MICO</name>
<evidence type="ECO:0000256" key="1">
    <source>
        <dbReference type="SAM" id="MobiDB-lite"/>
    </source>
</evidence>
<feature type="region of interest" description="Disordered" evidence="1">
    <location>
        <begin position="1"/>
        <end position="30"/>
    </location>
</feature>
<comment type="caution">
    <text evidence="3">The sequence shown here is derived from an EMBL/GenBank/DDBJ whole genome shotgun (WGS) entry which is preliminary data.</text>
</comment>
<evidence type="ECO:0000313" key="3">
    <source>
        <dbReference type="EMBL" id="MDI2097445.1"/>
    </source>
</evidence>
<accession>A0AAW6T0T8</accession>
<keyword evidence="2" id="KW-1133">Transmembrane helix</keyword>
<dbReference type="AlphaFoldDB" id="A0AAW6T0T8"/>
<gene>
    <name evidence="3" type="ORF">QF206_00490</name>
</gene>
<protein>
    <recommendedName>
        <fullName evidence="5">CBM2 domain-containing protein</fullName>
    </recommendedName>
</protein>
<dbReference type="RefSeq" id="WP_281487240.1">
    <property type="nucleotide sequence ID" value="NZ_JASATX010000001.1"/>
</dbReference>
<feature type="region of interest" description="Disordered" evidence="1">
    <location>
        <begin position="96"/>
        <end position="152"/>
    </location>
</feature>
<evidence type="ECO:0000313" key="4">
    <source>
        <dbReference type="Proteomes" id="UP001321506"/>
    </source>
</evidence>
<evidence type="ECO:0008006" key="5">
    <source>
        <dbReference type="Google" id="ProtNLM"/>
    </source>
</evidence>
<keyword evidence="2" id="KW-0472">Membrane</keyword>